<sequence length="272" mass="30795">MTERVRTPFSITFSVWNAMFLREALDRLFEARAAWLWLLVEPIIYISIHAFGLETFHVHKVGGMAINMWIIAGFIGFLLWRRTWTQVLHGIDCNKAFFAYRQVKPFDVAIVRAVLELFLMVPIAIIIVALAIASGHAATPDLLNPVWLPGDPLLVMLSMAGLWLIGLGLGMITSVGLHFVPELDHIFKLLYLPLYYISGALLPLSLYVPAPYQYFFVANPVVNGIELMRQGFLPTYHPLDGVSLAYLYAWALGLMLVGLALYKRFSRKLVMR</sequence>
<dbReference type="InterPro" id="IPR000412">
    <property type="entry name" value="ABC_2_transport"/>
</dbReference>
<evidence type="ECO:0000256" key="1">
    <source>
        <dbReference type="SAM" id="Phobius"/>
    </source>
</evidence>
<dbReference type="RefSeq" id="WP_124149467.1">
    <property type="nucleotide sequence ID" value="NZ_RQIS01000001.1"/>
</dbReference>
<dbReference type="EMBL" id="RQIS01000001">
    <property type="protein sequence ID" value="RQH10070.1"/>
    <property type="molecule type" value="Genomic_DNA"/>
</dbReference>
<feature type="transmembrane region" description="Helical" evidence="1">
    <location>
        <begin position="109"/>
        <end position="133"/>
    </location>
</feature>
<dbReference type="OrthoDB" id="9814458at2"/>
<evidence type="ECO:0000313" key="2">
    <source>
        <dbReference type="EMBL" id="RQH10070.1"/>
    </source>
</evidence>
<gene>
    <name evidence="2" type="ORF">D1Y85_02765</name>
</gene>
<comment type="caution">
    <text evidence="2">The sequence shown here is derived from an EMBL/GenBank/DDBJ whole genome shotgun (WGS) entry which is preliminary data.</text>
</comment>
<name>A0A3N6Q4D0_9BURK</name>
<dbReference type="GO" id="GO:0140359">
    <property type="term" value="F:ABC-type transporter activity"/>
    <property type="evidence" value="ECO:0007669"/>
    <property type="project" value="InterPro"/>
</dbReference>
<feature type="transmembrane region" description="Helical" evidence="1">
    <location>
        <begin position="153"/>
        <end position="177"/>
    </location>
</feature>
<dbReference type="Proteomes" id="UP000272778">
    <property type="component" value="Unassembled WGS sequence"/>
</dbReference>
<dbReference type="PRINTS" id="PR00164">
    <property type="entry name" value="ABC2TRNSPORT"/>
</dbReference>
<organism evidence="2 3">
    <name type="scientific">Paraburkholderia dinghuensis</name>
    <dbReference type="NCBI Taxonomy" id="2305225"/>
    <lineage>
        <taxon>Bacteria</taxon>
        <taxon>Pseudomonadati</taxon>
        <taxon>Pseudomonadota</taxon>
        <taxon>Betaproteobacteria</taxon>
        <taxon>Burkholderiales</taxon>
        <taxon>Burkholderiaceae</taxon>
        <taxon>Paraburkholderia</taxon>
    </lineage>
</organism>
<accession>A0A3N6Q4D0</accession>
<keyword evidence="1" id="KW-0472">Membrane</keyword>
<keyword evidence="1" id="KW-0812">Transmembrane</keyword>
<reference evidence="2 3" key="1">
    <citation type="submission" date="2018-11" db="EMBL/GenBank/DDBJ databases">
        <title>Paraburkholderia sp. DHOA04, isolated from soil.</title>
        <authorList>
            <person name="Gao Z.-H."/>
            <person name="Qiu L.-H."/>
            <person name="Fu J.-C."/>
        </authorList>
    </citation>
    <scope>NUCLEOTIDE SEQUENCE [LARGE SCALE GENOMIC DNA]</scope>
    <source>
        <strain evidence="2 3">DHOA04</strain>
    </source>
</reference>
<proteinExistence type="predicted"/>
<evidence type="ECO:0000313" key="3">
    <source>
        <dbReference type="Proteomes" id="UP000272778"/>
    </source>
</evidence>
<keyword evidence="1" id="KW-1133">Transmembrane helix</keyword>
<protein>
    <submittedName>
        <fullName evidence="2">ABC transporter</fullName>
    </submittedName>
</protein>
<feature type="transmembrane region" description="Helical" evidence="1">
    <location>
        <begin position="58"/>
        <end position="80"/>
    </location>
</feature>
<feature type="transmembrane region" description="Helical" evidence="1">
    <location>
        <begin position="243"/>
        <end position="262"/>
    </location>
</feature>
<dbReference type="GO" id="GO:0043190">
    <property type="term" value="C:ATP-binding cassette (ABC) transporter complex"/>
    <property type="evidence" value="ECO:0007669"/>
    <property type="project" value="InterPro"/>
</dbReference>
<dbReference type="AlphaFoldDB" id="A0A3N6Q4D0"/>
<feature type="transmembrane region" description="Helical" evidence="1">
    <location>
        <begin position="34"/>
        <end position="52"/>
    </location>
</feature>
<feature type="transmembrane region" description="Helical" evidence="1">
    <location>
        <begin position="189"/>
        <end position="208"/>
    </location>
</feature>
<keyword evidence="3" id="KW-1185">Reference proteome</keyword>